<feature type="transmembrane region" description="Helical" evidence="10">
    <location>
        <begin position="6"/>
        <end position="26"/>
    </location>
</feature>
<keyword evidence="8 10" id="KW-0472">Membrane</keyword>
<evidence type="ECO:0000256" key="2">
    <source>
        <dbReference type="ARBA" id="ARBA00005687"/>
    </source>
</evidence>
<evidence type="ECO:0000256" key="8">
    <source>
        <dbReference type="ARBA" id="ARBA00023136"/>
    </source>
</evidence>
<gene>
    <name evidence="11" type="ORF">Amon01_000950600</name>
</gene>
<evidence type="ECO:0000256" key="9">
    <source>
        <dbReference type="ARBA" id="ARBA00025191"/>
    </source>
</evidence>
<comment type="caution">
    <text evidence="11">The sequence shown here is derived from an EMBL/GenBank/DDBJ whole genome shotgun (WGS) entry which is preliminary data.</text>
</comment>
<evidence type="ECO:0000256" key="5">
    <source>
        <dbReference type="ARBA" id="ARBA00022946"/>
    </source>
</evidence>
<keyword evidence="3 10" id="KW-0812">Transmembrane</keyword>
<evidence type="ECO:0000256" key="4">
    <source>
        <dbReference type="ARBA" id="ARBA00022792"/>
    </source>
</evidence>
<evidence type="ECO:0000256" key="6">
    <source>
        <dbReference type="ARBA" id="ARBA00022989"/>
    </source>
</evidence>
<dbReference type="InterPro" id="IPR012571">
    <property type="entry name" value="Mdm31/Mdm32"/>
</dbReference>
<dbReference type="OrthoDB" id="17678at2759"/>
<dbReference type="GO" id="GO:0000001">
    <property type="term" value="P:mitochondrion inheritance"/>
    <property type="evidence" value="ECO:0007669"/>
    <property type="project" value="InterPro"/>
</dbReference>
<dbReference type="PANTHER" id="PTHR31068">
    <property type="entry name" value="MITOCHONDRIAL DISTRIBUTION AND MORPHOLOGY PROTEIN 31"/>
    <property type="match status" value="1"/>
</dbReference>
<comment type="similarity">
    <text evidence="2">Belongs to the MDM31/MDM32 family.</text>
</comment>
<dbReference type="AlphaFoldDB" id="A0A9W6T4L6"/>
<dbReference type="Proteomes" id="UP001165063">
    <property type="component" value="Unassembled WGS sequence"/>
</dbReference>
<comment type="function">
    <text evidence="9">Involved in the organization of the mitochondrial membranes and the global structure of the mitochondria. Also required for mitochondrial distribution and mobility as well as for the maintenance of mitochondrial DNA nucleoids structures.</text>
</comment>
<name>A0A9W6T4L6_AMBMO</name>
<dbReference type="GO" id="GO:0005743">
    <property type="term" value="C:mitochondrial inner membrane"/>
    <property type="evidence" value="ECO:0007669"/>
    <property type="project" value="UniProtKB-SubCell"/>
</dbReference>
<reference evidence="11" key="1">
    <citation type="submission" date="2023-04" db="EMBL/GenBank/DDBJ databases">
        <title>Ambrosiozyma monospora NBRC 1965.</title>
        <authorList>
            <person name="Ichikawa N."/>
            <person name="Sato H."/>
            <person name="Tonouchi N."/>
        </authorList>
    </citation>
    <scope>NUCLEOTIDE SEQUENCE</scope>
    <source>
        <strain evidence="11">NBRC 1965</strain>
    </source>
</reference>
<accession>A0A9W6T4L6</accession>
<keyword evidence="7" id="KW-0496">Mitochondrion</keyword>
<sequence>MGNFLWIFIGTTTFAGLLIYLAELFIDGSINKSILKKLITYDNKFNLDIDGDDFKMSFKDGKISFDNVVLKSNPKNNKNDDTDKKIGATEYKLTIDTINMTLSLGKWSEGRGLIKDVEIIGLVGDIDFKKNNEFFVDDSLCEDYEFEKLKISDLKVDFKSDNFKEPIELKVFSCDIDTVRRNWVVYDFLNANTLSGSFNGSLFTLHKRQNQYAHFREMEGEKDENPWKKITRLRIDPVDMSFICNDNSKFNWIQSAINLTTIEVPG</sequence>
<keyword evidence="5" id="KW-0809">Transit peptide</keyword>
<dbReference type="Pfam" id="PF08118">
    <property type="entry name" value="MDM31_MDM32"/>
    <property type="match status" value="1"/>
</dbReference>
<evidence type="ECO:0000313" key="11">
    <source>
        <dbReference type="EMBL" id="GME74569.1"/>
    </source>
</evidence>
<proteinExistence type="inferred from homology"/>
<comment type="subcellular location">
    <subcellularLocation>
        <location evidence="1">Mitochondrion inner membrane</location>
    </subcellularLocation>
</comment>
<evidence type="ECO:0000256" key="10">
    <source>
        <dbReference type="SAM" id="Phobius"/>
    </source>
</evidence>
<dbReference type="GO" id="GO:0007005">
    <property type="term" value="P:mitochondrion organization"/>
    <property type="evidence" value="ECO:0007669"/>
    <property type="project" value="InterPro"/>
</dbReference>
<dbReference type="PANTHER" id="PTHR31068:SF0">
    <property type="entry name" value="MITOCHONDRIAL DISTRIBUTION AND MORPHOLOGY PROTEIN 31"/>
    <property type="match status" value="1"/>
</dbReference>
<evidence type="ECO:0000256" key="1">
    <source>
        <dbReference type="ARBA" id="ARBA00004273"/>
    </source>
</evidence>
<evidence type="ECO:0000256" key="7">
    <source>
        <dbReference type="ARBA" id="ARBA00023128"/>
    </source>
</evidence>
<keyword evidence="12" id="KW-1185">Reference proteome</keyword>
<organism evidence="11 12">
    <name type="scientific">Ambrosiozyma monospora</name>
    <name type="common">Yeast</name>
    <name type="synonym">Endomycopsis monosporus</name>
    <dbReference type="NCBI Taxonomy" id="43982"/>
    <lineage>
        <taxon>Eukaryota</taxon>
        <taxon>Fungi</taxon>
        <taxon>Dikarya</taxon>
        <taxon>Ascomycota</taxon>
        <taxon>Saccharomycotina</taxon>
        <taxon>Pichiomycetes</taxon>
        <taxon>Pichiales</taxon>
        <taxon>Pichiaceae</taxon>
        <taxon>Ambrosiozyma</taxon>
    </lineage>
</organism>
<dbReference type="EMBL" id="BSXU01011298">
    <property type="protein sequence ID" value="GME74569.1"/>
    <property type="molecule type" value="Genomic_DNA"/>
</dbReference>
<keyword evidence="4" id="KW-0999">Mitochondrion inner membrane</keyword>
<protein>
    <submittedName>
        <fullName evidence="11">Unnamed protein product</fullName>
    </submittedName>
</protein>
<evidence type="ECO:0000313" key="12">
    <source>
        <dbReference type="Proteomes" id="UP001165063"/>
    </source>
</evidence>
<keyword evidence="6 10" id="KW-1133">Transmembrane helix</keyword>
<evidence type="ECO:0000256" key="3">
    <source>
        <dbReference type="ARBA" id="ARBA00022692"/>
    </source>
</evidence>